<evidence type="ECO:0000256" key="9">
    <source>
        <dbReference type="ARBA" id="ARBA00023209"/>
    </source>
</evidence>
<dbReference type="Proteomes" id="UP001200544">
    <property type="component" value="Unassembled WGS sequence"/>
</dbReference>
<evidence type="ECO:0000256" key="2">
    <source>
        <dbReference type="ARBA" id="ARBA00010441"/>
    </source>
</evidence>
<reference evidence="17" key="3">
    <citation type="submission" date="2021-06" db="EMBL/GenBank/DDBJ databases">
        <title>Interrogation of the integrated mobile genetic elements in gut-associated Bacteroides with a consensus prediction approach.</title>
        <authorList>
            <person name="Campbell D.E."/>
            <person name="Leigh J.R."/>
            <person name="Kim T."/>
            <person name="England W."/>
            <person name="Whitaker R.J."/>
            <person name="Degnan P.H."/>
        </authorList>
    </citation>
    <scope>NUCLEOTIDE SEQUENCE</scope>
    <source>
        <strain evidence="17">VPI-BTDOT2</strain>
    </source>
</reference>
<evidence type="ECO:0000313" key="18">
    <source>
        <dbReference type="Proteomes" id="UP000095576"/>
    </source>
</evidence>
<evidence type="ECO:0000256" key="11">
    <source>
        <dbReference type="RuleBase" id="RU003750"/>
    </source>
</evidence>
<keyword evidence="9" id="KW-0594">Phospholipid biosynthesis</keyword>
<name>A0A174NVF2_BACT4</name>
<reference evidence="13 18" key="1">
    <citation type="submission" date="2015-09" db="EMBL/GenBank/DDBJ databases">
        <authorList>
            <consortium name="Pathogen Informatics"/>
        </authorList>
    </citation>
    <scope>NUCLEOTIDE SEQUENCE [LARGE SCALE GENOMIC DNA]</scope>
    <source>
        <strain evidence="13 18">2789STDY5834899</strain>
    </source>
</reference>
<evidence type="ECO:0000256" key="7">
    <source>
        <dbReference type="ARBA" id="ARBA00023098"/>
    </source>
</evidence>
<dbReference type="Gene3D" id="1.20.120.1760">
    <property type="match status" value="1"/>
</dbReference>
<dbReference type="EMBL" id="CP083681">
    <property type="protein sequence ID" value="UYU73841.1"/>
    <property type="molecule type" value="Genomic_DNA"/>
</dbReference>
<dbReference type="EMBL" id="JAHYQA010000014">
    <property type="protein sequence ID" value="MCE9239576.1"/>
    <property type="molecule type" value="Genomic_DNA"/>
</dbReference>
<keyword evidence="7" id="KW-0443">Lipid metabolism</keyword>
<evidence type="ECO:0000256" key="3">
    <source>
        <dbReference type="ARBA" id="ARBA00022516"/>
    </source>
</evidence>
<reference evidence="16" key="4">
    <citation type="submission" date="2021-07" db="EMBL/GenBank/DDBJ databases">
        <title>Comparative genomics of Bacteroides fragilis group isolates reveals species-dependent resistance mechanisms and validates clinical tools for resistance prediction.</title>
        <authorList>
            <person name="Wallace M.J."/>
            <person name="Jean S."/>
            <person name="Wallace M.A."/>
            <person name="Carey-Ann B.D."/>
            <person name="Dantas G."/>
        </authorList>
    </citation>
    <scope>NUCLEOTIDE SEQUENCE</scope>
    <source>
        <strain evidence="16">BJH_160</strain>
    </source>
</reference>
<keyword evidence="3" id="KW-0444">Lipid biosynthesis</keyword>
<reference evidence="19 20" key="2">
    <citation type="journal article" date="2019" name="Nat. Med.">
        <title>A library of human gut bacterial isolates paired with longitudinal multiomics data enables mechanistic microbiome research.</title>
        <authorList>
            <person name="Poyet M."/>
            <person name="Groussin M."/>
            <person name="Gibbons S.M."/>
            <person name="Avila-Pacheco J."/>
            <person name="Jiang X."/>
            <person name="Kearney S.M."/>
            <person name="Perrotta A.R."/>
            <person name="Berdy B."/>
            <person name="Zhao S."/>
            <person name="Lieberman T.D."/>
            <person name="Swanson P.K."/>
            <person name="Smith M."/>
            <person name="Roesemann S."/>
            <person name="Alexander J.E."/>
            <person name="Rich S.A."/>
            <person name="Livny J."/>
            <person name="Vlamakis H."/>
            <person name="Clish C."/>
            <person name="Bullock K."/>
            <person name="Deik A."/>
            <person name="Scott J."/>
            <person name="Pierce K.A."/>
            <person name="Xavier R.J."/>
            <person name="Alm E.J."/>
        </authorList>
    </citation>
    <scope>NUCLEOTIDE SEQUENCE [LARGE SCALE GENOMIC DNA]</scope>
    <source>
        <strain evidence="15 19">BIOML-A160</strain>
        <strain evidence="14 20">BIOML-A165</strain>
    </source>
</reference>
<keyword evidence="6 12" id="KW-1133">Transmembrane helix</keyword>
<dbReference type="Proteomes" id="UP000436825">
    <property type="component" value="Unassembled WGS sequence"/>
</dbReference>
<keyword evidence="5 12" id="KW-0812">Transmembrane</keyword>
<evidence type="ECO:0000313" key="16">
    <source>
        <dbReference type="EMBL" id="MCE9239576.1"/>
    </source>
</evidence>
<evidence type="ECO:0000313" key="13">
    <source>
        <dbReference type="EMBL" id="CUP49849.1"/>
    </source>
</evidence>
<sequence length="182" mass="20903">MRYIPNILSLIRIPLSLSLLLFVSNYYGFMILYSLCGLSDILDGYVARRMNLQSTRGAKLDSLADLIMYTVVIIMLCLWDFNALADFIPFLTPVALLRGANIGIMYRKFYQLGAIHTIGNKIVGLLIYCIPFIYIFMGSFSFLWFILPFLIIVPFEETCIILQMKKLDLNRKGLFFAEHSVD</sequence>
<dbReference type="PANTHER" id="PTHR14269">
    <property type="entry name" value="CDP-DIACYLGLYCEROL--GLYCEROL-3-PHOSPHATE 3-PHOSPHATIDYLTRANSFERASE-RELATED"/>
    <property type="match status" value="1"/>
</dbReference>
<dbReference type="GO" id="GO:0008654">
    <property type="term" value="P:phospholipid biosynthetic process"/>
    <property type="evidence" value="ECO:0007669"/>
    <property type="project" value="UniProtKB-KW"/>
</dbReference>
<dbReference type="InterPro" id="IPR050324">
    <property type="entry name" value="CDP-alcohol_PTase-I"/>
</dbReference>
<evidence type="ECO:0000313" key="20">
    <source>
        <dbReference type="Proteomes" id="UP000460317"/>
    </source>
</evidence>
<protein>
    <submittedName>
        <fullName evidence="14">CDP-alcohol phosphatidyltransferase family protein</fullName>
    </submittedName>
    <submittedName>
        <fullName evidence="13">Phosphatidylglycerophosphate synthase</fullName>
    </submittedName>
</protein>
<evidence type="ECO:0000256" key="4">
    <source>
        <dbReference type="ARBA" id="ARBA00022679"/>
    </source>
</evidence>
<dbReference type="Proteomes" id="UP000095576">
    <property type="component" value="Unassembled WGS sequence"/>
</dbReference>
<keyword evidence="4 11" id="KW-0808">Transferase</keyword>
<evidence type="ECO:0000313" key="14">
    <source>
        <dbReference type="EMBL" id="KAB4451177.1"/>
    </source>
</evidence>
<evidence type="ECO:0000256" key="8">
    <source>
        <dbReference type="ARBA" id="ARBA00023136"/>
    </source>
</evidence>
<evidence type="ECO:0000256" key="10">
    <source>
        <dbReference type="ARBA" id="ARBA00023264"/>
    </source>
</evidence>
<dbReference type="Proteomes" id="UP000460317">
    <property type="component" value="Unassembled WGS sequence"/>
</dbReference>
<dbReference type="Pfam" id="PF01066">
    <property type="entry name" value="CDP-OH_P_transf"/>
    <property type="match status" value="1"/>
</dbReference>
<dbReference type="EMBL" id="WCSB01000012">
    <property type="protein sequence ID" value="KAB4451177.1"/>
    <property type="molecule type" value="Genomic_DNA"/>
</dbReference>
<evidence type="ECO:0000256" key="6">
    <source>
        <dbReference type="ARBA" id="ARBA00022989"/>
    </source>
</evidence>
<evidence type="ECO:0000313" key="17">
    <source>
        <dbReference type="EMBL" id="UYU73841.1"/>
    </source>
</evidence>
<comment type="subcellular location">
    <subcellularLocation>
        <location evidence="1">Membrane</location>
        <topology evidence="1">Multi-pass membrane protein</topology>
    </subcellularLocation>
</comment>
<dbReference type="InterPro" id="IPR043130">
    <property type="entry name" value="CDP-OH_PTrfase_TM_dom"/>
</dbReference>
<organism evidence="13 18">
    <name type="scientific">Bacteroides thetaiotaomicron</name>
    <dbReference type="NCBI Taxonomy" id="818"/>
    <lineage>
        <taxon>Bacteria</taxon>
        <taxon>Pseudomonadati</taxon>
        <taxon>Bacteroidota</taxon>
        <taxon>Bacteroidia</taxon>
        <taxon>Bacteroidales</taxon>
        <taxon>Bacteroidaceae</taxon>
        <taxon>Bacteroides</taxon>
    </lineage>
</organism>
<dbReference type="GO" id="GO:0016020">
    <property type="term" value="C:membrane"/>
    <property type="evidence" value="ECO:0007669"/>
    <property type="project" value="UniProtKB-SubCell"/>
</dbReference>
<keyword evidence="8 12" id="KW-0472">Membrane</keyword>
<gene>
    <name evidence="13" type="ORF">ERS852511_02305</name>
    <name evidence="15" type="ORF">GAN75_14900</name>
    <name evidence="14" type="ORF">GAN93_13880</name>
    <name evidence="16" type="ORF">K0H07_20755</name>
    <name evidence="17" type="ORF">KQP59_12310</name>
</gene>
<feature type="transmembrane region" description="Helical" evidence="12">
    <location>
        <begin position="118"/>
        <end position="136"/>
    </location>
</feature>
<evidence type="ECO:0000256" key="5">
    <source>
        <dbReference type="ARBA" id="ARBA00022692"/>
    </source>
</evidence>
<dbReference type="GO" id="GO:0016780">
    <property type="term" value="F:phosphotransferase activity, for other substituted phosphate groups"/>
    <property type="evidence" value="ECO:0007669"/>
    <property type="project" value="InterPro"/>
</dbReference>
<evidence type="ECO:0000256" key="12">
    <source>
        <dbReference type="SAM" id="Phobius"/>
    </source>
</evidence>
<dbReference type="InterPro" id="IPR048254">
    <property type="entry name" value="CDP_ALCOHOL_P_TRANSF_CS"/>
</dbReference>
<evidence type="ECO:0000313" key="15">
    <source>
        <dbReference type="EMBL" id="KAB4455101.1"/>
    </source>
</evidence>
<evidence type="ECO:0000256" key="1">
    <source>
        <dbReference type="ARBA" id="ARBA00004141"/>
    </source>
</evidence>
<feature type="transmembrane region" description="Helical" evidence="12">
    <location>
        <begin position="142"/>
        <end position="162"/>
    </location>
</feature>
<dbReference type="PROSITE" id="PS00379">
    <property type="entry name" value="CDP_ALCOHOL_P_TRANSF"/>
    <property type="match status" value="1"/>
</dbReference>
<proteinExistence type="inferred from homology"/>
<feature type="transmembrane region" description="Helical" evidence="12">
    <location>
        <begin position="63"/>
        <end position="81"/>
    </location>
</feature>
<dbReference type="InterPro" id="IPR000462">
    <property type="entry name" value="CDP-OH_P_trans"/>
</dbReference>
<keyword evidence="10" id="KW-1208">Phospholipid metabolism</keyword>
<evidence type="ECO:0000313" key="19">
    <source>
        <dbReference type="Proteomes" id="UP000436825"/>
    </source>
</evidence>
<accession>A0A174NVF2</accession>
<dbReference type="Proteomes" id="UP001156216">
    <property type="component" value="Chromosome"/>
</dbReference>
<dbReference type="EMBL" id="CZAP01000006">
    <property type="protein sequence ID" value="CUP49849.1"/>
    <property type="molecule type" value="Genomic_DNA"/>
</dbReference>
<comment type="similarity">
    <text evidence="2 11">Belongs to the CDP-alcohol phosphatidyltransferase class-I family.</text>
</comment>
<dbReference type="RefSeq" id="WP_055299785.1">
    <property type="nucleotide sequence ID" value="NZ_CAXSVM010000006.1"/>
</dbReference>
<dbReference type="AlphaFoldDB" id="A0A174NVF2"/>
<dbReference type="EMBL" id="WCRW01000009">
    <property type="protein sequence ID" value="KAB4455101.1"/>
    <property type="molecule type" value="Genomic_DNA"/>
</dbReference>
<feature type="transmembrane region" description="Helical" evidence="12">
    <location>
        <begin position="20"/>
        <end position="42"/>
    </location>
</feature>